<keyword evidence="3 6" id="KW-0238">DNA-binding</keyword>
<keyword evidence="7" id="KW-1185">Reference proteome</keyword>
<dbReference type="InterPro" id="IPR036388">
    <property type="entry name" value="WH-like_DNA-bd_sf"/>
</dbReference>
<sequence length="300" mass="33693">MAIPDLNLLIALDILLDESSVTKAAERLHLSPPAMSRALAKIRELIGDPVLVRSGRNLVPTPRALELHESVKALVERAQQVFTPADPVDPSKLNRTFYVRTNDFSFGEIVRKLNVALQVQAPNCSLCIVPEGIMDDHALAEGRIDLYVSRRRDFSPNTKLQQLFFANFVGIAREDHPIFKNEITPESFAKYSQISISRRGRARGPIDQQLQTLGLTRHVSFVSPSLLASLFYLVNTDLILPTFPKHLVPMIQGMGLKLKTFELPVPVDAVEIVQAWHPRLDSDPGHQWFRRLVKEVSAEI</sequence>
<keyword evidence="4" id="KW-0804">Transcription</keyword>
<evidence type="ECO:0000256" key="3">
    <source>
        <dbReference type="ARBA" id="ARBA00023125"/>
    </source>
</evidence>
<dbReference type="Gene3D" id="1.10.10.10">
    <property type="entry name" value="Winged helix-like DNA-binding domain superfamily/Winged helix DNA-binding domain"/>
    <property type="match status" value="1"/>
</dbReference>
<dbReference type="PROSITE" id="PS50931">
    <property type="entry name" value="HTH_LYSR"/>
    <property type="match status" value="1"/>
</dbReference>
<dbReference type="Pfam" id="PF03466">
    <property type="entry name" value="LysR_substrate"/>
    <property type="match status" value="1"/>
</dbReference>
<dbReference type="PANTHER" id="PTHR30118:SF15">
    <property type="entry name" value="TRANSCRIPTIONAL REGULATORY PROTEIN"/>
    <property type="match status" value="1"/>
</dbReference>
<comment type="similarity">
    <text evidence="1">Belongs to the LysR transcriptional regulatory family.</text>
</comment>
<dbReference type="InterPro" id="IPR050389">
    <property type="entry name" value="LysR-type_TF"/>
</dbReference>
<proteinExistence type="inferred from homology"/>
<dbReference type="RefSeq" id="WP_060548849.1">
    <property type="nucleotide sequence ID" value="NZ_JYLI01000007.1"/>
</dbReference>
<evidence type="ECO:0000259" key="5">
    <source>
        <dbReference type="PROSITE" id="PS50931"/>
    </source>
</evidence>
<feature type="domain" description="HTH lysR-type" evidence="5">
    <location>
        <begin position="4"/>
        <end position="61"/>
    </location>
</feature>
<dbReference type="Pfam" id="PF00126">
    <property type="entry name" value="HTH_1"/>
    <property type="match status" value="1"/>
</dbReference>
<dbReference type="CDD" id="cd08460">
    <property type="entry name" value="PBP2_DntR_like_1"/>
    <property type="match status" value="1"/>
</dbReference>
<dbReference type="GO" id="GO:0003677">
    <property type="term" value="F:DNA binding"/>
    <property type="evidence" value="ECO:0007669"/>
    <property type="project" value="UniProtKB-KW"/>
</dbReference>
<accession>A0ABY0RCV3</accession>
<name>A0ABY0RCV3_9PSED</name>
<evidence type="ECO:0000313" key="6">
    <source>
        <dbReference type="EMBL" id="SDN66767.1"/>
    </source>
</evidence>
<dbReference type="SUPFAM" id="SSF46785">
    <property type="entry name" value="Winged helix' DNA-binding domain"/>
    <property type="match status" value="1"/>
</dbReference>
<organism evidence="6 7">
    <name type="scientific">Pseudomonas poae</name>
    <dbReference type="NCBI Taxonomy" id="200451"/>
    <lineage>
        <taxon>Bacteria</taxon>
        <taxon>Pseudomonadati</taxon>
        <taxon>Pseudomonadota</taxon>
        <taxon>Gammaproteobacteria</taxon>
        <taxon>Pseudomonadales</taxon>
        <taxon>Pseudomonadaceae</taxon>
        <taxon>Pseudomonas</taxon>
    </lineage>
</organism>
<dbReference type="EMBL" id="LT629706">
    <property type="protein sequence ID" value="SDN66767.1"/>
    <property type="molecule type" value="Genomic_DNA"/>
</dbReference>
<reference evidence="6 7" key="1">
    <citation type="submission" date="2016-10" db="EMBL/GenBank/DDBJ databases">
        <authorList>
            <person name="Varghese N."/>
            <person name="Submissions S."/>
        </authorList>
    </citation>
    <scope>NUCLEOTIDE SEQUENCE [LARGE SCALE GENOMIC DNA]</scope>
    <source>
        <strain evidence="6 7">BS2776</strain>
    </source>
</reference>
<dbReference type="Proteomes" id="UP000181903">
    <property type="component" value="Chromosome I"/>
</dbReference>
<evidence type="ECO:0000256" key="4">
    <source>
        <dbReference type="ARBA" id="ARBA00023163"/>
    </source>
</evidence>
<dbReference type="PANTHER" id="PTHR30118">
    <property type="entry name" value="HTH-TYPE TRANSCRIPTIONAL REGULATOR LEUO-RELATED"/>
    <property type="match status" value="1"/>
</dbReference>
<protein>
    <submittedName>
        <fullName evidence="6">DNA-binding transcriptional regulator, LysR family</fullName>
    </submittedName>
</protein>
<dbReference type="SUPFAM" id="SSF53850">
    <property type="entry name" value="Periplasmic binding protein-like II"/>
    <property type="match status" value="1"/>
</dbReference>
<gene>
    <name evidence="6" type="ORF">SAMN04490208_1057</name>
</gene>
<evidence type="ECO:0000256" key="1">
    <source>
        <dbReference type="ARBA" id="ARBA00009437"/>
    </source>
</evidence>
<dbReference type="Gene3D" id="3.40.190.10">
    <property type="entry name" value="Periplasmic binding protein-like II"/>
    <property type="match status" value="2"/>
</dbReference>
<dbReference type="InterPro" id="IPR000847">
    <property type="entry name" value="LysR_HTH_N"/>
</dbReference>
<dbReference type="InterPro" id="IPR005119">
    <property type="entry name" value="LysR_subst-bd"/>
</dbReference>
<dbReference type="InterPro" id="IPR036390">
    <property type="entry name" value="WH_DNA-bd_sf"/>
</dbReference>
<keyword evidence="2" id="KW-0805">Transcription regulation</keyword>
<evidence type="ECO:0000256" key="2">
    <source>
        <dbReference type="ARBA" id="ARBA00023015"/>
    </source>
</evidence>
<evidence type="ECO:0000313" key="7">
    <source>
        <dbReference type="Proteomes" id="UP000181903"/>
    </source>
</evidence>